<sequence length="321" mass="35961">MAAASCTAISNLINRGTQTAVPYAANSGSSSEALSQEAQEAADEEQGLFHFAESLRNDVRLQTKTPVDSNTAEQGSTANARPGDHIPAEPWFMEMGRLRRTYFLFLNKQLALQRKKLLESRRARDEDMRAVDLHAAEAIRDLEYIRSLDWLSHTEQKKREGDSNRFFPYTAKSIFGDVLPFRSESYRRLPAKPTKLVDGVRELLRKYLLVQLTYSNDEKKARNERYKKREIPRTLSEAGEKIARFIIASVGALFILIPMYIMALHTSRTVNLVTTTIAVVLFAILCSITLRTTNDQTLSATAGYAAVLFVFVGLTSSKSGA</sequence>
<evidence type="ECO:0000313" key="4">
    <source>
        <dbReference type="EMBL" id="SMY29516.1"/>
    </source>
</evidence>
<dbReference type="Proteomes" id="UP000215453">
    <property type="component" value="Chromosome 12"/>
</dbReference>
<feature type="transmembrane region" description="Helical" evidence="2">
    <location>
        <begin position="270"/>
        <end position="290"/>
    </location>
</feature>
<proteinExistence type="predicted"/>
<accession>A0A1Y6LYQ7</accession>
<feature type="transmembrane region" description="Helical" evidence="2">
    <location>
        <begin position="242"/>
        <end position="263"/>
    </location>
</feature>
<reference evidence="4 5" key="1">
    <citation type="submission" date="2016-10" db="EMBL/GenBank/DDBJ databases">
        <authorList>
            <person name="Varghese N."/>
        </authorList>
    </citation>
    <scope>NUCLEOTIDE SEQUENCE [LARGE SCALE GENOMIC DNA]</scope>
</reference>
<protein>
    <recommendedName>
        <fullName evidence="3">DUF6594 domain-containing protein</fullName>
    </recommendedName>
</protein>
<evidence type="ECO:0000313" key="5">
    <source>
        <dbReference type="Proteomes" id="UP000215453"/>
    </source>
</evidence>
<evidence type="ECO:0000256" key="2">
    <source>
        <dbReference type="SAM" id="Phobius"/>
    </source>
</evidence>
<feature type="domain" description="DUF6594" evidence="3">
    <location>
        <begin position="109"/>
        <end position="308"/>
    </location>
</feature>
<name>A0A1Y6LYQ7_ZYMTR</name>
<gene>
    <name evidence="4" type="ORF">ZT1A5_G10965</name>
</gene>
<dbReference type="EMBL" id="LT882687">
    <property type="protein sequence ID" value="SMY29516.1"/>
    <property type="molecule type" value="Genomic_DNA"/>
</dbReference>
<evidence type="ECO:0000259" key="3">
    <source>
        <dbReference type="Pfam" id="PF20237"/>
    </source>
</evidence>
<dbReference type="InterPro" id="IPR046529">
    <property type="entry name" value="DUF6594"/>
</dbReference>
<dbReference type="Pfam" id="PF20237">
    <property type="entry name" value="DUF6594"/>
    <property type="match status" value="1"/>
</dbReference>
<dbReference type="AlphaFoldDB" id="A0A1Y6LYQ7"/>
<feature type="compositionally biased region" description="Polar residues" evidence="1">
    <location>
        <begin position="66"/>
        <end position="79"/>
    </location>
</feature>
<evidence type="ECO:0000256" key="1">
    <source>
        <dbReference type="SAM" id="MobiDB-lite"/>
    </source>
</evidence>
<feature type="region of interest" description="Disordered" evidence="1">
    <location>
        <begin position="66"/>
        <end position="86"/>
    </location>
</feature>
<feature type="transmembrane region" description="Helical" evidence="2">
    <location>
        <begin position="296"/>
        <end position="315"/>
    </location>
</feature>
<keyword evidence="2" id="KW-0472">Membrane</keyword>
<keyword evidence="2" id="KW-0812">Transmembrane</keyword>
<organism evidence="4 5">
    <name type="scientific">Zymoseptoria tritici ST99CH_1A5</name>
    <dbReference type="NCBI Taxonomy" id="1276529"/>
    <lineage>
        <taxon>Eukaryota</taxon>
        <taxon>Fungi</taxon>
        <taxon>Dikarya</taxon>
        <taxon>Ascomycota</taxon>
        <taxon>Pezizomycotina</taxon>
        <taxon>Dothideomycetes</taxon>
        <taxon>Dothideomycetidae</taxon>
        <taxon>Mycosphaerellales</taxon>
        <taxon>Mycosphaerellaceae</taxon>
        <taxon>Zymoseptoria</taxon>
    </lineage>
</organism>
<keyword evidence="2" id="KW-1133">Transmembrane helix</keyword>